<name>A0A1W1C696_9ZZZZ</name>
<reference evidence="1" key="1">
    <citation type="submission" date="2016-10" db="EMBL/GenBank/DDBJ databases">
        <authorList>
            <person name="de Groot N.N."/>
        </authorList>
    </citation>
    <scope>NUCLEOTIDE SEQUENCE</scope>
</reference>
<organism evidence="1">
    <name type="scientific">hydrothermal vent metagenome</name>
    <dbReference type="NCBI Taxonomy" id="652676"/>
    <lineage>
        <taxon>unclassified sequences</taxon>
        <taxon>metagenomes</taxon>
        <taxon>ecological metagenomes</taxon>
    </lineage>
</organism>
<gene>
    <name evidence="1" type="ORF">MNB_SV-6-948</name>
</gene>
<protein>
    <submittedName>
        <fullName evidence="1">Uncharacterized protein</fullName>
    </submittedName>
</protein>
<proteinExistence type="predicted"/>
<evidence type="ECO:0000313" key="1">
    <source>
        <dbReference type="EMBL" id="SFV61252.1"/>
    </source>
</evidence>
<accession>A0A1W1C696</accession>
<dbReference type="AlphaFoldDB" id="A0A1W1C696"/>
<dbReference type="EMBL" id="FPHC01000064">
    <property type="protein sequence ID" value="SFV61252.1"/>
    <property type="molecule type" value="Genomic_DNA"/>
</dbReference>
<sequence length="146" mass="16365">MSSFKILTIAIVLTKIVLAQPQQIQNRALSTSEMQKQNHKIVKMASRALSKNLPQSVDRYTALVAVDGVNSTLIYTYEINTGAKSDEAVIKEDKSRMKKAVVNGICLHNKRFLDADIGITYIYRSVATKRELFRFTVTKSVCPQAK</sequence>